<gene>
    <name evidence="8" type="ORF">VB854_02570</name>
</gene>
<keyword evidence="3" id="KW-0249">Electron transport</keyword>
<keyword evidence="9" id="KW-1185">Reference proteome</keyword>
<accession>A0ABU5TSK2</accession>
<keyword evidence="4" id="KW-1015">Disulfide bond</keyword>
<comment type="caution">
    <text evidence="8">The sequence shown here is derived from an EMBL/GenBank/DDBJ whole genome shotgun (WGS) entry which is preliminary data.</text>
</comment>
<evidence type="ECO:0000256" key="5">
    <source>
        <dbReference type="ARBA" id="ARBA00023284"/>
    </source>
</evidence>
<dbReference type="PIRSF" id="PIRSF000077">
    <property type="entry name" value="Thioredoxin"/>
    <property type="match status" value="1"/>
</dbReference>
<dbReference type="InterPro" id="IPR036249">
    <property type="entry name" value="Thioredoxin-like_sf"/>
</dbReference>
<dbReference type="InterPro" id="IPR005746">
    <property type="entry name" value="Thioredoxin"/>
</dbReference>
<dbReference type="SUPFAM" id="SSF52833">
    <property type="entry name" value="Thioredoxin-like"/>
    <property type="match status" value="1"/>
</dbReference>
<dbReference type="Proteomes" id="UP001301728">
    <property type="component" value="Unassembled WGS sequence"/>
</dbReference>
<dbReference type="CDD" id="cd02947">
    <property type="entry name" value="TRX_family"/>
    <property type="match status" value="1"/>
</dbReference>
<keyword evidence="2" id="KW-0813">Transport</keyword>
<feature type="domain" description="Thioredoxin" evidence="7">
    <location>
        <begin position="1"/>
        <end position="106"/>
    </location>
</feature>
<dbReference type="RefSeq" id="WP_323222205.1">
    <property type="nucleotide sequence ID" value="NZ_JAYGHT010000004.1"/>
</dbReference>
<sequence length="106" mass="12535">MKKAVFIQDQDFDRVIREHPLVIVVFIVSWCGLSQEISPLLNQLADDYQEQVKVFKMDIIKNQQIAERFKINFLPNIFYFKNGEKVQNLVGLLSYEVMSRQLEKLL</sequence>
<evidence type="ECO:0000256" key="4">
    <source>
        <dbReference type="ARBA" id="ARBA00023157"/>
    </source>
</evidence>
<evidence type="ECO:0000259" key="7">
    <source>
        <dbReference type="PROSITE" id="PS51352"/>
    </source>
</evidence>
<evidence type="ECO:0000256" key="2">
    <source>
        <dbReference type="ARBA" id="ARBA00022448"/>
    </source>
</evidence>
<dbReference type="Pfam" id="PF00085">
    <property type="entry name" value="Thioredoxin"/>
    <property type="match status" value="1"/>
</dbReference>
<name>A0ABU5TSK2_9CYAN</name>
<evidence type="ECO:0000256" key="1">
    <source>
        <dbReference type="ARBA" id="ARBA00008987"/>
    </source>
</evidence>
<dbReference type="EMBL" id="JAYGHT010000004">
    <property type="protein sequence ID" value="MEA5517829.1"/>
    <property type="molecule type" value="Genomic_DNA"/>
</dbReference>
<proteinExistence type="inferred from homology"/>
<evidence type="ECO:0000256" key="6">
    <source>
        <dbReference type="PIRNR" id="PIRNR000077"/>
    </source>
</evidence>
<protein>
    <recommendedName>
        <fullName evidence="6">Thioredoxin</fullName>
    </recommendedName>
</protein>
<reference evidence="8 9" key="1">
    <citation type="submission" date="2023-12" db="EMBL/GenBank/DDBJ databases">
        <title>Baltic Sea Cyanobacteria.</title>
        <authorList>
            <person name="Delbaje E."/>
            <person name="Fewer D.P."/>
            <person name="Shishido T.K."/>
        </authorList>
    </citation>
    <scope>NUCLEOTIDE SEQUENCE [LARGE SCALE GENOMIC DNA]</scope>
    <source>
        <strain evidence="8 9">CCNP 1315</strain>
    </source>
</reference>
<evidence type="ECO:0000313" key="8">
    <source>
        <dbReference type="EMBL" id="MEA5517829.1"/>
    </source>
</evidence>
<dbReference type="InterPro" id="IPR013766">
    <property type="entry name" value="Thioredoxin_domain"/>
</dbReference>
<dbReference type="PANTHER" id="PTHR45663:SF11">
    <property type="entry name" value="GEO12009P1"/>
    <property type="match status" value="1"/>
</dbReference>
<dbReference type="PANTHER" id="PTHR45663">
    <property type="entry name" value="GEO12009P1"/>
    <property type="match status" value="1"/>
</dbReference>
<evidence type="ECO:0000256" key="3">
    <source>
        <dbReference type="ARBA" id="ARBA00022982"/>
    </source>
</evidence>
<organism evidence="8 9">
    <name type="scientific">Limnoraphis robusta CCNP1315</name>
    <dbReference type="NCBI Taxonomy" id="3110306"/>
    <lineage>
        <taxon>Bacteria</taxon>
        <taxon>Bacillati</taxon>
        <taxon>Cyanobacteriota</taxon>
        <taxon>Cyanophyceae</taxon>
        <taxon>Oscillatoriophycideae</taxon>
        <taxon>Oscillatoriales</taxon>
        <taxon>Sirenicapillariaceae</taxon>
        <taxon>Limnoraphis</taxon>
    </lineage>
</organism>
<dbReference type="Gene3D" id="3.40.30.10">
    <property type="entry name" value="Glutaredoxin"/>
    <property type="match status" value="1"/>
</dbReference>
<keyword evidence="5" id="KW-0676">Redox-active center</keyword>
<dbReference type="PROSITE" id="PS51352">
    <property type="entry name" value="THIOREDOXIN_2"/>
    <property type="match status" value="1"/>
</dbReference>
<evidence type="ECO:0000313" key="9">
    <source>
        <dbReference type="Proteomes" id="UP001301728"/>
    </source>
</evidence>
<comment type="similarity">
    <text evidence="1 6">Belongs to the thioredoxin family.</text>
</comment>